<reference evidence="6" key="1">
    <citation type="submission" date="2023-06" db="EMBL/GenBank/DDBJ databases">
        <title>Multi-omics analyses reveal the molecular pathogenesis toolkit of Lasiodiplodia hormozganensis, a cross-kingdom pathogen.</title>
        <authorList>
            <person name="Felix C."/>
            <person name="Meneses R."/>
            <person name="Goncalves M.F.M."/>
            <person name="Tilleman L."/>
            <person name="Duarte A.S."/>
            <person name="Jorrin-Novo J.V."/>
            <person name="Van De Peer Y."/>
            <person name="Deforce D."/>
            <person name="Van Nieuwerburgh F."/>
            <person name="Esteves A.C."/>
            <person name="Alves A."/>
        </authorList>
    </citation>
    <scope>NUCLEOTIDE SEQUENCE</scope>
    <source>
        <strain evidence="6">CBS 339.90</strain>
    </source>
</reference>
<accession>A0AA39XW83</accession>
<evidence type="ECO:0000256" key="1">
    <source>
        <dbReference type="ARBA" id="ARBA00022723"/>
    </source>
</evidence>
<dbReference type="PANTHER" id="PTHR43591">
    <property type="entry name" value="METHYLTRANSFERASE"/>
    <property type="match status" value="1"/>
</dbReference>
<dbReference type="Proteomes" id="UP001175001">
    <property type="component" value="Unassembled WGS sequence"/>
</dbReference>
<keyword evidence="1" id="KW-0479">Metal-binding</keyword>
<comment type="caution">
    <text evidence="6">The sequence shown here is derived from an EMBL/GenBank/DDBJ whole genome shotgun (WGS) entry which is preliminary data.</text>
</comment>
<dbReference type="Gene3D" id="3.40.50.150">
    <property type="entry name" value="Vaccinia Virus protein VP39"/>
    <property type="match status" value="1"/>
</dbReference>
<keyword evidence="2 4" id="KW-0863">Zinc-finger</keyword>
<feature type="domain" description="MYND-type" evidence="5">
    <location>
        <begin position="332"/>
        <end position="372"/>
    </location>
</feature>
<keyword evidence="3" id="KW-0862">Zinc</keyword>
<evidence type="ECO:0000259" key="5">
    <source>
        <dbReference type="PROSITE" id="PS50865"/>
    </source>
</evidence>
<dbReference type="SUPFAM" id="SSF159941">
    <property type="entry name" value="MM3350-like"/>
    <property type="match status" value="1"/>
</dbReference>
<dbReference type="InterPro" id="IPR002893">
    <property type="entry name" value="Znf_MYND"/>
</dbReference>
<evidence type="ECO:0000313" key="7">
    <source>
        <dbReference type="Proteomes" id="UP001175001"/>
    </source>
</evidence>
<dbReference type="Gene3D" id="6.10.140.2220">
    <property type="match status" value="1"/>
</dbReference>
<gene>
    <name evidence="6" type="primary">laeA_0</name>
    <name evidence="6" type="ORF">DIS24_g9597</name>
</gene>
<dbReference type="PROSITE" id="PS50865">
    <property type="entry name" value="ZF_MYND_2"/>
    <property type="match status" value="1"/>
</dbReference>
<dbReference type="Pfam" id="PF01753">
    <property type="entry name" value="zf-MYND"/>
    <property type="match status" value="1"/>
</dbReference>
<dbReference type="Pfam" id="PF13489">
    <property type="entry name" value="Methyltransf_23"/>
    <property type="match status" value="1"/>
</dbReference>
<evidence type="ECO:0000256" key="2">
    <source>
        <dbReference type="ARBA" id="ARBA00022771"/>
    </source>
</evidence>
<dbReference type="EMBL" id="JAUJDW010000087">
    <property type="protein sequence ID" value="KAK0640200.1"/>
    <property type="molecule type" value="Genomic_DNA"/>
</dbReference>
<organism evidence="6 7">
    <name type="scientific">Lasiodiplodia hormozganensis</name>
    <dbReference type="NCBI Taxonomy" id="869390"/>
    <lineage>
        <taxon>Eukaryota</taxon>
        <taxon>Fungi</taxon>
        <taxon>Dikarya</taxon>
        <taxon>Ascomycota</taxon>
        <taxon>Pezizomycotina</taxon>
        <taxon>Dothideomycetes</taxon>
        <taxon>Dothideomycetes incertae sedis</taxon>
        <taxon>Botryosphaeriales</taxon>
        <taxon>Botryosphaeriaceae</taxon>
        <taxon>Lasiodiplodia</taxon>
    </lineage>
</organism>
<dbReference type="SUPFAM" id="SSF144232">
    <property type="entry name" value="HIT/MYND zinc finger-like"/>
    <property type="match status" value="1"/>
</dbReference>
<dbReference type="GO" id="GO:0008168">
    <property type="term" value="F:methyltransferase activity"/>
    <property type="evidence" value="ECO:0007669"/>
    <property type="project" value="TreeGrafter"/>
</dbReference>
<sequence length="506" mass="56713">MAELDQREHNSSHESLLGRHLEVDDADSALGVADDADSAFTSSASRATEWRFENGRRYHAYDDGTYNLPNDALEQSRLDLQHVMWLMTSHNSLYLSPLHRSSSLHSVLDVGCGTGAWTIAFADAHPDAHVIGTDLSPVQPAFVPPNCEFLVDNAERDWAFGGRKFDFIHARMLCMGIHDWPRFLRQCWENLAPGGWLELREITFPWRSVDGGQAVEGSPLLKWSEDVRRGAARAGIDTTACRSFETHLNALGFVNLRKEQPAWPLGTWPRGQMEKRLGKAALENLESGLQAISTAVFSRYLGMSRESIELSIMEAQRDMRNPTKHYYAPLYLYSCQKPASNVALNRCARCRTTAYCSKACQTAHWPAHKANCKRPNYLLSFHLCPDDISDPPVKRVLSIPSTTTFYDLHRALQLAFGWAATHDWDFIVRDPAYVEPDEDPIMAMMRKITRSNARIGARGPGAASEFDAEDDAEPREFLVRIKMPEDRSGGAMMPFVDSSMGVGACC</sequence>
<name>A0AA39XW83_9PEZI</name>
<protein>
    <submittedName>
        <fullName evidence="6">Secondary metabolism regulator laeA</fullName>
    </submittedName>
</protein>
<dbReference type="InterPro" id="IPR024047">
    <property type="entry name" value="MM3350-like_sf"/>
</dbReference>
<dbReference type="CDD" id="cd02440">
    <property type="entry name" value="AdoMet_MTases"/>
    <property type="match status" value="1"/>
</dbReference>
<dbReference type="InterPro" id="IPR029063">
    <property type="entry name" value="SAM-dependent_MTases_sf"/>
</dbReference>
<keyword evidence="7" id="KW-1185">Reference proteome</keyword>
<evidence type="ECO:0000256" key="4">
    <source>
        <dbReference type="PROSITE-ProRule" id="PRU00134"/>
    </source>
</evidence>
<dbReference type="PANTHER" id="PTHR43591:SF10">
    <property type="entry name" value="ABC TRANSMEMBRANE TYPE-1 DOMAIN-CONTAINING PROTEIN-RELATED"/>
    <property type="match status" value="1"/>
</dbReference>
<dbReference type="Gene3D" id="3.10.290.30">
    <property type="entry name" value="MM3350-like"/>
    <property type="match status" value="1"/>
</dbReference>
<dbReference type="InterPro" id="IPR012912">
    <property type="entry name" value="Plasmid_pRiA4b_Orf3-like"/>
</dbReference>
<proteinExistence type="predicted"/>
<dbReference type="GO" id="GO:0008270">
    <property type="term" value="F:zinc ion binding"/>
    <property type="evidence" value="ECO:0007669"/>
    <property type="project" value="UniProtKB-KW"/>
</dbReference>
<dbReference type="SUPFAM" id="SSF53335">
    <property type="entry name" value="S-adenosyl-L-methionine-dependent methyltransferases"/>
    <property type="match status" value="1"/>
</dbReference>
<evidence type="ECO:0000256" key="3">
    <source>
        <dbReference type="ARBA" id="ARBA00022833"/>
    </source>
</evidence>
<dbReference type="Pfam" id="PF07929">
    <property type="entry name" value="PRiA4_ORF3"/>
    <property type="match status" value="1"/>
</dbReference>
<dbReference type="AlphaFoldDB" id="A0AA39XW83"/>
<evidence type="ECO:0000313" key="6">
    <source>
        <dbReference type="EMBL" id="KAK0640200.1"/>
    </source>
</evidence>